<dbReference type="RefSeq" id="WP_388109644.1">
    <property type="nucleotide sequence ID" value="NZ_JBIAHM010000009.1"/>
</dbReference>
<dbReference type="EMBL" id="JBIAHM010000009">
    <property type="protein sequence ID" value="MFE9602018.1"/>
    <property type="molecule type" value="Genomic_DNA"/>
</dbReference>
<accession>A0ABW6M9K6</accession>
<dbReference type="Proteomes" id="UP001601303">
    <property type="component" value="Unassembled WGS sequence"/>
</dbReference>
<comment type="caution">
    <text evidence="1">The sequence shown here is derived from an EMBL/GenBank/DDBJ whole genome shotgun (WGS) entry which is preliminary data.</text>
</comment>
<evidence type="ECO:0000313" key="2">
    <source>
        <dbReference type="Proteomes" id="UP001601303"/>
    </source>
</evidence>
<gene>
    <name evidence="1" type="ORF">ACFYNQ_26065</name>
</gene>
<sequence>MTVILERLTDVPATRGMTAQHTLVDPYDEPHAVIGLRVVVTRDLLAAAVDMGVNKYYRSGERHPDDLTVEEVRYFAEAYLLSESALELQQGAEAMAEMAEPDFYDRRTHILVLAMYRAVDRAYPKAVRT</sequence>
<proteinExistence type="predicted"/>
<evidence type="ECO:0000313" key="1">
    <source>
        <dbReference type="EMBL" id="MFE9602018.1"/>
    </source>
</evidence>
<protein>
    <submittedName>
        <fullName evidence="1">Uncharacterized protein</fullName>
    </submittedName>
</protein>
<name>A0ABW6M9K6_9ACTN</name>
<reference evidence="1 2" key="1">
    <citation type="submission" date="2024-10" db="EMBL/GenBank/DDBJ databases">
        <title>The Natural Products Discovery Center: Release of the First 8490 Sequenced Strains for Exploring Actinobacteria Biosynthetic Diversity.</title>
        <authorList>
            <person name="Kalkreuter E."/>
            <person name="Kautsar S.A."/>
            <person name="Yang D."/>
            <person name="Bader C.D."/>
            <person name="Teijaro C.N."/>
            <person name="Fluegel L."/>
            <person name="Davis C.M."/>
            <person name="Simpson J.R."/>
            <person name="Lauterbach L."/>
            <person name="Steele A.D."/>
            <person name="Gui C."/>
            <person name="Meng S."/>
            <person name="Li G."/>
            <person name="Viehrig K."/>
            <person name="Ye F."/>
            <person name="Su P."/>
            <person name="Kiefer A.F."/>
            <person name="Nichols A."/>
            <person name="Cepeda A.J."/>
            <person name="Yan W."/>
            <person name="Fan B."/>
            <person name="Jiang Y."/>
            <person name="Adhikari A."/>
            <person name="Zheng C.-J."/>
            <person name="Schuster L."/>
            <person name="Cowan T.M."/>
            <person name="Smanski M.J."/>
            <person name="Chevrette M.G."/>
            <person name="De Carvalho L.P.S."/>
            <person name="Shen B."/>
        </authorList>
    </citation>
    <scope>NUCLEOTIDE SEQUENCE [LARGE SCALE GENOMIC DNA]</scope>
    <source>
        <strain evidence="1 2">NPDC006488</strain>
    </source>
</reference>
<organism evidence="1 2">
    <name type="scientific">Streptomyces hokutonensis</name>
    <dbReference type="NCBI Taxonomy" id="1306990"/>
    <lineage>
        <taxon>Bacteria</taxon>
        <taxon>Bacillati</taxon>
        <taxon>Actinomycetota</taxon>
        <taxon>Actinomycetes</taxon>
        <taxon>Kitasatosporales</taxon>
        <taxon>Streptomycetaceae</taxon>
        <taxon>Streptomyces</taxon>
    </lineage>
</organism>
<keyword evidence="2" id="KW-1185">Reference proteome</keyword>